<dbReference type="EMBL" id="PFAL01000008">
    <property type="protein sequence ID" value="PIR95789.1"/>
    <property type="molecule type" value="Genomic_DNA"/>
</dbReference>
<name>A0A2H0VBQ3_9BACT</name>
<dbReference type="AlphaFoldDB" id="A0A2H0VBQ3"/>
<dbReference type="Pfam" id="PF13384">
    <property type="entry name" value="HTH_23"/>
    <property type="match status" value="1"/>
</dbReference>
<evidence type="ECO:0000313" key="1">
    <source>
        <dbReference type="EMBL" id="PIR95789.1"/>
    </source>
</evidence>
<proteinExistence type="predicted"/>
<gene>
    <name evidence="1" type="ORF">COT93_00650</name>
</gene>
<sequence length="232" mass="27336">MVRMKAADKLKAIKLRKEGHSYSEILREVHVTKSTLSLWLRKIGLSRAQRQRLTDKKMAAMRRGWEKRRQTRILLTARIKNKAHLEIGKVNKRELWLLGAALYWAEGSKQKEHCVSTRVIFSNSDPFMIKVFLVWLQECCHVNSEDILFSIYFHESALHEKQKIQQYWSQVTGFSIFKFKQIFLKRHKVNTNRKNIGKDYFGLLKIIVKKSTNLNRKISGWVEGIYDNCGIV</sequence>
<accession>A0A2H0VBQ3</accession>
<comment type="caution">
    <text evidence="1">The sequence shown here is derived from an EMBL/GenBank/DDBJ whole genome shotgun (WGS) entry which is preliminary data.</text>
</comment>
<dbReference type="Proteomes" id="UP000229972">
    <property type="component" value="Unassembled WGS sequence"/>
</dbReference>
<evidence type="ECO:0000313" key="2">
    <source>
        <dbReference type="Proteomes" id="UP000229972"/>
    </source>
</evidence>
<evidence type="ECO:0008006" key="3">
    <source>
        <dbReference type="Google" id="ProtNLM"/>
    </source>
</evidence>
<organism evidence="1 2">
    <name type="scientific">Candidatus Falkowbacteria bacterium CG10_big_fil_rev_8_21_14_0_10_37_18</name>
    <dbReference type="NCBI Taxonomy" id="1974562"/>
    <lineage>
        <taxon>Bacteria</taxon>
        <taxon>Candidatus Falkowiibacteriota</taxon>
    </lineage>
</organism>
<protein>
    <recommendedName>
        <fullName evidence="3">Resolvase HTH domain-containing protein</fullName>
    </recommendedName>
</protein>
<reference evidence="2" key="1">
    <citation type="submission" date="2017-09" db="EMBL/GenBank/DDBJ databases">
        <title>Depth-based differentiation of microbial function through sediment-hosted aquifers and enrichment of novel symbionts in the deep terrestrial subsurface.</title>
        <authorList>
            <person name="Probst A.J."/>
            <person name="Ladd B."/>
            <person name="Jarett J.K."/>
            <person name="Geller-Mcgrath D.E."/>
            <person name="Sieber C.M.K."/>
            <person name="Emerson J.B."/>
            <person name="Anantharaman K."/>
            <person name="Thomas B.C."/>
            <person name="Malmstrom R."/>
            <person name="Stieglmeier M."/>
            <person name="Klingl A."/>
            <person name="Woyke T."/>
            <person name="Ryan C.M."/>
            <person name="Banfield J.F."/>
        </authorList>
    </citation>
    <scope>NUCLEOTIDE SEQUENCE [LARGE SCALE GENOMIC DNA]</scope>
</reference>